<dbReference type="AlphaFoldDB" id="A0A317FAF0"/>
<dbReference type="RefSeq" id="WP_109873421.1">
    <property type="nucleotide sequence ID" value="NZ_QGNA01000007.1"/>
</dbReference>
<dbReference type="Proteomes" id="UP000245765">
    <property type="component" value="Unassembled WGS sequence"/>
</dbReference>
<name>A0A317FAF0_9PROT</name>
<dbReference type="InterPro" id="IPR007627">
    <property type="entry name" value="RNA_pol_sigma70_r2"/>
</dbReference>
<dbReference type="SUPFAM" id="SSF88946">
    <property type="entry name" value="Sigma2 domain of RNA polymerase sigma factors"/>
    <property type="match status" value="1"/>
</dbReference>
<accession>A0A317FAF0</accession>
<proteinExistence type="predicted"/>
<evidence type="ECO:0000313" key="3">
    <source>
        <dbReference type="Proteomes" id="UP000245765"/>
    </source>
</evidence>
<dbReference type="Gene3D" id="1.10.1740.10">
    <property type="match status" value="1"/>
</dbReference>
<evidence type="ECO:0000313" key="2">
    <source>
        <dbReference type="EMBL" id="PWS34448.1"/>
    </source>
</evidence>
<dbReference type="EMBL" id="QGNA01000007">
    <property type="protein sequence ID" value="PWS34448.1"/>
    <property type="molecule type" value="Genomic_DNA"/>
</dbReference>
<reference evidence="3" key="1">
    <citation type="submission" date="2018-05" db="EMBL/GenBank/DDBJ databases">
        <authorList>
            <person name="Du Z."/>
            <person name="Wang X."/>
        </authorList>
    </citation>
    <scope>NUCLEOTIDE SEQUENCE [LARGE SCALE GENOMIC DNA]</scope>
    <source>
        <strain evidence="3">CQN31</strain>
    </source>
</reference>
<gene>
    <name evidence="2" type="ORF">DFH01_25890</name>
</gene>
<evidence type="ECO:0000259" key="1">
    <source>
        <dbReference type="Pfam" id="PF04542"/>
    </source>
</evidence>
<dbReference type="Pfam" id="PF04542">
    <property type="entry name" value="Sigma70_r2"/>
    <property type="match status" value="1"/>
</dbReference>
<sequence>MATQAPRHVIQPACWDPDRLAASIAIAHRYACRGARRLSLSRSDRDDLRQDILLSMLERAARFEPERAPWDAFATLLARHVVADRVRLQRAGVHPAHVHVDLDAFPVGSSVTQRDEVDHDLRLDLARVGADMPAPCGRLLALLRNTDDIADAQRQSPESCAAFYRTMAELRCWLHAAGLRLMRDTSARAASAATPLRKSRVPIRREEMPDHVQKGTRVDAH</sequence>
<organism evidence="2 3">
    <name type="scientific">Falsiroseomonas bella</name>
    <dbReference type="NCBI Taxonomy" id="2184016"/>
    <lineage>
        <taxon>Bacteria</taxon>
        <taxon>Pseudomonadati</taxon>
        <taxon>Pseudomonadota</taxon>
        <taxon>Alphaproteobacteria</taxon>
        <taxon>Acetobacterales</taxon>
        <taxon>Roseomonadaceae</taxon>
        <taxon>Falsiroseomonas</taxon>
    </lineage>
</organism>
<protein>
    <recommendedName>
        <fullName evidence="1">RNA polymerase sigma-70 region 2 domain-containing protein</fullName>
    </recommendedName>
</protein>
<comment type="caution">
    <text evidence="2">The sequence shown here is derived from an EMBL/GenBank/DDBJ whole genome shotgun (WGS) entry which is preliminary data.</text>
</comment>
<dbReference type="GO" id="GO:0003700">
    <property type="term" value="F:DNA-binding transcription factor activity"/>
    <property type="evidence" value="ECO:0007669"/>
    <property type="project" value="InterPro"/>
</dbReference>
<keyword evidence="3" id="KW-1185">Reference proteome</keyword>
<dbReference type="InterPro" id="IPR013325">
    <property type="entry name" value="RNA_pol_sigma_r2"/>
</dbReference>
<feature type="domain" description="RNA polymerase sigma-70 region 2" evidence="1">
    <location>
        <begin position="30"/>
        <end position="90"/>
    </location>
</feature>
<dbReference type="GO" id="GO:0006352">
    <property type="term" value="P:DNA-templated transcription initiation"/>
    <property type="evidence" value="ECO:0007669"/>
    <property type="project" value="InterPro"/>
</dbReference>
<dbReference type="OrthoDB" id="7276908at2"/>